<accession>A0A1K2IIT5</accession>
<keyword evidence="2" id="KW-1185">Reference proteome</keyword>
<dbReference type="Proteomes" id="UP000182544">
    <property type="component" value="Unassembled WGS sequence"/>
</dbReference>
<gene>
    <name evidence="1" type="ORF">SAMN05428642_102645</name>
</gene>
<organism evidence="1 2">
    <name type="scientific">Flaviramulus basaltis</name>
    <dbReference type="NCBI Taxonomy" id="369401"/>
    <lineage>
        <taxon>Bacteria</taxon>
        <taxon>Pseudomonadati</taxon>
        <taxon>Bacteroidota</taxon>
        <taxon>Flavobacteriia</taxon>
        <taxon>Flavobacteriales</taxon>
        <taxon>Flavobacteriaceae</taxon>
        <taxon>Flaviramulus</taxon>
    </lineage>
</organism>
<sequence>MNKLQIIENKITKLTTLIETQYPELYTFLEETPLTMPSINHPDINTQVMEDYLESLRHLLEHHIEIHKNK</sequence>
<dbReference type="RefSeq" id="WP_072401653.1">
    <property type="nucleotide sequence ID" value="NZ_FPKV01000002.1"/>
</dbReference>
<dbReference type="OrthoDB" id="680581at2"/>
<dbReference type="AlphaFoldDB" id="A0A1K2IIT5"/>
<dbReference type="EMBL" id="FPKV01000002">
    <property type="protein sequence ID" value="SFZ92303.1"/>
    <property type="molecule type" value="Genomic_DNA"/>
</dbReference>
<reference evidence="1 2" key="1">
    <citation type="submission" date="2016-10" db="EMBL/GenBank/DDBJ databases">
        <authorList>
            <person name="de Groot N.N."/>
        </authorList>
    </citation>
    <scope>NUCLEOTIDE SEQUENCE [LARGE SCALE GENOMIC DNA]</scope>
    <source>
        <strain evidence="1 2">DSM 18180</strain>
    </source>
</reference>
<evidence type="ECO:0000313" key="2">
    <source>
        <dbReference type="Proteomes" id="UP000182544"/>
    </source>
</evidence>
<evidence type="ECO:0000313" key="1">
    <source>
        <dbReference type="EMBL" id="SFZ92303.1"/>
    </source>
</evidence>
<protein>
    <submittedName>
        <fullName evidence="1">Uncharacterized protein</fullName>
    </submittedName>
</protein>
<proteinExistence type="predicted"/>
<name>A0A1K2IIT5_9FLAO</name>
<dbReference type="STRING" id="369401.SAMN05428642_102645"/>